<comment type="similarity">
    <text evidence="3">Belongs to the PstS family.</text>
</comment>
<evidence type="ECO:0000256" key="4">
    <source>
        <dbReference type="ARBA" id="ARBA00011529"/>
    </source>
</evidence>
<proteinExistence type="inferred from homology"/>
<evidence type="ECO:0000256" key="7">
    <source>
        <dbReference type="ARBA" id="ARBA00023139"/>
    </source>
</evidence>
<dbReference type="PANTHER" id="PTHR30570:SF1">
    <property type="entry name" value="PHOSPHATE-BINDING PROTEIN PSTS"/>
    <property type="match status" value="1"/>
</dbReference>
<dbReference type="GO" id="GO:0006817">
    <property type="term" value="P:phosphate ion transport"/>
    <property type="evidence" value="ECO:0007669"/>
    <property type="project" value="UniProtKB-KW"/>
</dbReference>
<feature type="chain" id="PRO_5038842188" description="PBP domain-containing protein" evidence="9">
    <location>
        <begin position="25"/>
        <end position="317"/>
    </location>
</feature>
<dbReference type="SUPFAM" id="SSF53850">
    <property type="entry name" value="Periplasmic binding protein-like II"/>
    <property type="match status" value="2"/>
</dbReference>
<dbReference type="EMBL" id="WKPJ01000023">
    <property type="protein sequence ID" value="MSA90271.1"/>
    <property type="molecule type" value="Genomic_DNA"/>
</dbReference>
<dbReference type="RefSeq" id="WP_154239490.1">
    <property type="nucleotide sequence ID" value="NZ_CALJPI010000025.1"/>
</dbReference>
<evidence type="ECO:0000256" key="3">
    <source>
        <dbReference type="ARBA" id="ARBA00008725"/>
    </source>
</evidence>
<keyword evidence="6 9" id="KW-0732">Signal</keyword>
<evidence type="ECO:0000256" key="1">
    <source>
        <dbReference type="ARBA" id="ARBA00002841"/>
    </source>
</evidence>
<dbReference type="PANTHER" id="PTHR30570">
    <property type="entry name" value="PERIPLASMIC PHOSPHATE BINDING COMPONENT OF PHOSPHATE ABC TRANSPORTER"/>
    <property type="match status" value="1"/>
</dbReference>
<dbReference type="Proteomes" id="UP000433575">
    <property type="component" value="Unassembled WGS sequence"/>
</dbReference>
<keyword evidence="14" id="KW-1185">Reference proteome</keyword>
<dbReference type="AlphaFoldDB" id="A0A6N7S8P6"/>
<dbReference type="EMBL" id="WKPI01000025">
    <property type="protein sequence ID" value="MSC34001.1"/>
    <property type="molecule type" value="Genomic_DNA"/>
</dbReference>
<name>A0A6N7S8P6_9FIRM</name>
<evidence type="ECO:0000313" key="12">
    <source>
        <dbReference type="EMBL" id="MSC34001.1"/>
    </source>
</evidence>
<evidence type="ECO:0000256" key="8">
    <source>
        <dbReference type="ARBA" id="ARBA00023288"/>
    </source>
</evidence>
<dbReference type="PROSITE" id="PS51257">
    <property type="entry name" value="PROKAR_LIPOPROTEIN"/>
    <property type="match status" value="1"/>
</dbReference>
<keyword evidence="5" id="KW-0813">Transport</keyword>
<evidence type="ECO:0000259" key="10">
    <source>
        <dbReference type="Pfam" id="PF12849"/>
    </source>
</evidence>
<accession>A0A6N7S8P6</accession>
<evidence type="ECO:0000256" key="6">
    <source>
        <dbReference type="ARBA" id="ARBA00022729"/>
    </source>
</evidence>
<organism evidence="11 13">
    <name type="scientific">Holdemania massiliensis</name>
    <dbReference type="NCBI Taxonomy" id="1468449"/>
    <lineage>
        <taxon>Bacteria</taxon>
        <taxon>Bacillati</taxon>
        <taxon>Bacillota</taxon>
        <taxon>Erysipelotrichia</taxon>
        <taxon>Erysipelotrichales</taxon>
        <taxon>Erysipelotrichaceae</taxon>
        <taxon>Holdemania</taxon>
    </lineage>
</organism>
<sequence>MKKLTIFLLAALVMLAGCSTPSGSDTPGDATATPSASAAAIHVYTRDATSGTREAFEKAGDFAEQLTSSAIEVSSNGDMATKVGADANGIGYVSLSTDFAANGVKPLSFEGVEPSEATVLDGSYGMQRPFMFTTRAAGDYESTEKEELIAAFLDFMQNSTEGMLVVEKAGGVVDKTKGTAWAELAAKHPIVNQDNSSISIATSGSTSVEKTLKAALEAFQPMAGNFQFTMNQTGSGDGYKRVLGSEKDGANRADIGFASRAFKSGDEDTSAAMASGQYCIDAVVTIVNQANTSVSDLTQQQVHDIFTGTTTSWEEVK</sequence>
<dbReference type="OrthoDB" id="9790048at2"/>
<feature type="domain" description="PBP" evidence="10">
    <location>
        <begin position="36"/>
        <end position="157"/>
    </location>
</feature>
<reference evidence="13 14" key="1">
    <citation type="journal article" date="2019" name="Nat. Med.">
        <title>A library of human gut bacterial isolates paired with longitudinal multiomics data enables mechanistic microbiome research.</title>
        <authorList>
            <person name="Poyet M."/>
            <person name="Groussin M."/>
            <person name="Gibbons S.M."/>
            <person name="Avila-Pacheco J."/>
            <person name="Jiang X."/>
            <person name="Kearney S.M."/>
            <person name="Perrotta A.R."/>
            <person name="Berdy B."/>
            <person name="Zhao S."/>
            <person name="Lieberman T.D."/>
            <person name="Swanson P.K."/>
            <person name="Smith M."/>
            <person name="Roesemann S."/>
            <person name="Alexander J.E."/>
            <person name="Rich S.A."/>
            <person name="Livny J."/>
            <person name="Vlamakis H."/>
            <person name="Clish C."/>
            <person name="Bullock K."/>
            <person name="Deik A."/>
            <person name="Scott J."/>
            <person name="Pierce K.A."/>
            <person name="Xavier R.J."/>
            <person name="Alm E.J."/>
        </authorList>
    </citation>
    <scope>NUCLEOTIDE SEQUENCE [LARGE SCALE GENOMIC DNA]</scope>
    <source>
        <strain evidence="11 13">BIOML-A4</strain>
        <strain evidence="12 14">BIOML-A5</strain>
    </source>
</reference>
<dbReference type="InterPro" id="IPR050811">
    <property type="entry name" value="Phosphate_ABC_transporter"/>
</dbReference>
<comment type="subunit">
    <text evidence="4">The complex is composed of two ATP-binding proteins (PstB), two transmembrane proteins (PstC and PstA) and a solute-binding protein (PstS).</text>
</comment>
<keyword evidence="7" id="KW-0564">Palmitate</keyword>
<feature type="domain" description="PBP" evidence="10">
    <location>
        <begin position="199"/>
        <end position="315"/>
    </location>
</feature>
<evidence type="ECO:0000256" key="9">
    <source>
        <dbReference type="SAM" id="SignalP"/>
    </source>
</evidence>
<protein>
    <recommendedName>
        <fullName evidence="10">PBP domain-containing protein</fullName>
    </recommendedName>
</protein>
<evidence type="ECO:0000313" key="14">
    <source>
        <dbReference type="Proteomes" id="UP000480929"/>
    </source>
</evidence>
<feature type="signal peptide" evidence="9">
    <location>
        <begin position="1"/>
        <end position="24"/>
    </location>
</feature>
<dbReference type="Pfam" id="PF12849">
    <property type="entry name" value="PBP_like_2"/>
    <property type="match status" value="2"/>
</dbReference>
<comment type="caution">
    <text evidence="11">The sequence shown here is derived from an EMBL/GenBank/DDBJ whole genome shotgun (WGS) entry which is preliminary data.</text>
</comment>
<dbReference type="Gene3D" id="3.40.190.10">
    <property type="entry name" value="Periplasmic binding protein-like II"/>
    <property type="match status" value="3"/>
</dbReference>
<evidence type="ECO:0000256" key="5">
    <source>
        <dbReference type="ARBA" id="ARBA00022592"/>
    </source>
</evidence>
<keyword evidence="8" id="KW-0449">Lipoprotein</keyword>
<evidence type="ECO:0000256" key="2">
    <source>
        <dbReference type="ARBA" id="ARBA00004193"/>
    </source>
</evidence>
<keyword evidence="5" id="KW-0592">Phosphate transport</keyword>
<evidence type="ECO:0000313" key="13">
    <source>
        <dbReference type="Proteomes" id="UP000433575"/>
    </source>
</evidence>
<comment type="subcellular location">
    <subcellularLocation>
        <location evidence="2">Cell membrane</location>
        <topology evidence="2">Lipid-anchor</topology>
    </subcellularLocation>
</comment>
<comment type="function">
    <text evidence="1">Part of the ABC transporter complex PstSACB involved in phosphate import.</text>
</comment>
<dbReference type="GO" id="GO:0005886">
    <property type="term" value="C:plasma membrane"/>
    <property type="evidence" value="ECO:0007669"/>
    <property type="project" value="UniProtKB-SubCell"/>
</dbReference>
<evidence type="ECO:0000313" key="11">
    <source>
        <dbReference type="EMBL" id="MSA90271.1"/>
    </source>
</evidence>
<dbReference type="Proteomes" id="UP000480929">
    <property type="component" value="Unassembled WGS sequence"/>
</dbReference>
<gene>
    <name evidence="12" type="ORF">GKD88_12810</name>
    <name evidence="11" type="ORF">GKE08_13140</name>
</gene>
<dbReference type="InterPro" id="IPR024370">
    <property type="entry name" value="PBP_domain"/>
</dbReference>